<feature type="region of interest" description="Disordered" evidence="11">
    <location>
        <begin position="120"/>
        <end position="176"/>
    </location>
</feature>
<feature type="compositionally biased region" description="Polar residues" evidence="11">
    <location>
        <begin position="811"/>
        <end position="821"/>
    </location>
</feature>
<feature type="region of interest" description="Disordered" evidence="11">
    <location>
        <begin position="571"/>
        <end position="592"/>
    </location>
</feature>
<dbReference type="CDD" id="cd13999">
    <property type="entry name" value="STKc_MAP3K-like"/>
    <property type="match status" value="1"/>
</dbReference>
<keyword evidence="9" id="KW-0927">Auxin signaling pathway</keyword>
<dbReference type="PROSITE" id="PS50011">
    <property type="entry name" value="PROTEIN_KINASE_DOM"/>
    <property type="match status" value="1"/>
</dbReference>
<feature type="binding site" evidence="10">
    <location>
        <position position="1165"/>
    </location>
    <ligand>
        <name>ATP</name>
        <dbReference type="ChEBI" id="CHEBI:30616"/>
    </ligand>
</feature>
<keyword evidence="3" id="KW-0723">Serine/threonine-protein kinase</keyword>
<evidence type="ECO:0000256" key="2">
    <source>
        <dbReference type="ARBA" id="ARBA00022490"/>
    </source>
</evidence>
<gene>
    <name evidence="13" type="ORF">TEA_002491</name>
</gene>
<sequence>MERNTGRGMMEQHKTYEQVRYGSVEPRNEGLGSTNQRFFQDPSSSINTNMRPPEFNIPVGARPVLNYSIQTGEEFEFMRERVNSRQHLIPNPSGDSNSATSYTDLKGALGISHAGSENRSDISMISSMDKSRAHEYERRGSSAHEDKGYCESTQSVPRTSSRNDSSRGAHAYTSSEVSDNSSTKVKFLCSFGGKILPRPSDGKLRYVGGETRIIRVSKGISWQELMQKTLTICSQAHTIKYQLPGEDLDALVSVSCDEDLQNMMEECNVVEDGGSKKLRMFLFSSSDLDDSQLGLGSMEGDSEIQYVVAVNGMDLGSRKNSIGLGSTLENNLDELLKLNVERETGRVADELGVAIPAPLAAGMPVSTNRSSKPVAPSSANAYESIPQAYQGQMVDHGGEVPMVPTLPPRENLRHVDSKTTVPSSGPLQYDYVSHCSSYAPVVENTVPIPLHGHITRQEGSAQQQTYSGSHIQDPEVSKKDEKTKRESIVQTMRELGKNRSLEKEVLVKEAKMKRDSSVQKMSELGKNVNLEKECIVSSHPTESSVPSYVPREASDVKFVADTGASLLPTEKHKKHEEPVHDAIPPGALNEKNSDKFNENDHFNASVTPFAPRYDEFKVDSAEFTYLEPPVVPQRVFHSERIPREQAELNRLSKSDDSFDPQFLISHVHSDRSHQMVESVDMMHDRNVAFQTEQSVSSVKPLYMNPQVVEDGPAQSHKYNEAAGYVDKMNSKISEEAFESKFQNSMLKPVALAPVDGHEMARVVNNHRDHSDIDKETSAMNHPALSRGPSGKRQEDSASKVTESHRAEVTVKKNNGNNTEGHAQSLAKVENPVIAPSQGESTRGGTPEQGDILIDINDRFPPDFLTDIFSEAGNFEDLTRIGPLHGDGSGLSLNMENHEPKRWSFFQKLVQGDFVRKDISLMDQDHLGFSNPLTNTKGAPIDYSFPPLKTEGVAMSYMDSHIDYESSFQPQSSGAVGPNTMDLHPENSQINGNESTQFDGLVNPRILESDIEDGKLEAQNAGAPFVDPSVEELDFSTLQFDAATSRVFIYGVITTANTENVTNALHLNHKLNCPSSTFASTIAYWCIFSATCASSTSMPVCKITVDSLVVEQIMLSLLDEYFYLEFSKIIKNEDLEELKELGSGTFGTVYHGKWRGTDVAIKRIKKSCFTGRSSEQERLTVEFWREADILSKLHHPNVVAFYGVVQDGPGGTLATVTEYMVNGSLRHVLLCKDRQLDRRKRLIIAMDAAFGMEYLHSKNIVHFDLKCDNLLVNLKDPLRPICKVGDFGLSKIKRNTLVTGGVRGTLPWMAPELLNGSSSKVSEKVDVFSFGIVLWEILTGEEPYANMHYGAIIGGIVNNTLRPTVPSYCDPEWKLLMEQCWAPDPIVRPSFTEITRRLRVMYKPPAKGGGEGEKEEEENVEFVYAKKGALDESLLKD</sequence>
<dbReference type="Pfam" id="PF00564">
    <property type="entry name" value="PB1"/>
    <property type="match status" value="1"/>
</dbReference>
<dbReference type="PROSITE" id="PS00107">
    <property type="entry name" value="PROTEIN_KINASE_ATP"/>
    <property type="match status" value="1"/>
</dbReference>
<keyword evidence="8 10" id="KW-0067">ATP-binding</keyword>
<comment type="subcellular location">
    <subcellularLocation>
        <location evidence="1">Cytoplasm</location>
    </subcellularLocation>
</comment>
<dbReference type="EMBL" id="SDRB02001745">
    <property type="protein sequence ID" value="THG20732.1"/>
    <property type="molecule type" value="Genomic_DNA"/>
</dbReference>
<dbReference type="Gene3D" id="1.10.510.10">
    <property type="entry name" value="Transferase(Phosphotransferase) domain 1"/>
    <property type="match status" value="1"/>
</dbReference>
<dbReference type="FunFam" id="3.30.200.20:FF:000081">
    <property type="entry name" value="Octicosapeptide/phox/Bem1p domain kinase superfamily protein"/>
    <property type="match status" value="1"/>
</dbReference>
<dbReference type="GO" id="GO:0009734">
    <property type="term" value="P:auxin-activated signaling pathway"/>
    <property type="evidence" value="ECO:0007669"/>
    <property type="project" value="UniProtKB-KW"/>
</dbReference>
<keyword evidence="14" id="KW-1185">Reference proteome</keyword>
<reference evidence="13 14" key="1">
    <citation type="journal article" date="2018" name="Proc. Natl. Acad. Sci. U.S.A.">
        <title>Draft genome sequence of Camellia sinensis var. sinensis provides insights into the evolution of the tea genome and tea quality.</title>
        <authorList>
            <person name="Wei C."/>
            <person name="Yang H."/>
            <person name="Wang S."/>
            <person name="Zhao J."/>
            <person name="Liu C."/>
            <person name="Gao L."/>
            <person name="Xia E."/>
            <person name="Lu Y."/>
            <person name="Tai Y."/>
            <person name="She G."/>
            <person name="Sun J."/>
            <person name="Cao H."/>
            <person name="Tong W."/>
            <person name="Gao Q."/>
            <person name="Li Y."/>
            <person name="Deng W."/>
            <person name="Jiang X."/>
            <person name="Wang W."/>
            <person name="Chen Q."/>
            <person name="Zhang S."/>
            <person name="Li H."/>
            <person name="Wu J."/>
            <person name="Wang P."/>
            <person name="Li P."/>
            <person name="Shi C."/>
            <person name="Zheng F."/>
            <person name="Jian J."/>
            <person name="Huang B."/>
            <person name="Shan D."/>
            <person name="Shi M."/>
            <person name="Fang C."/>
            <person name="Yue Y."/>
            <person name="Li F."/>
            <person name="Li D."/>
            <person name="Wei S."/>
            <person name="Han B."/>
            <person name="Jiang C."/>
            <person name="Yin Y."/>
            <person name="Xia T."/>
            <person name="Zhang Z."/>
            <person name="Bennetzen J.L."/>
            <person name="Zhao S."/>
            <person name="Wan X."/>
        </authorList>
    </citation>
    <scope>NUCLEOTIDE SEQUENCE [LARGE SCALE GENOMIC DNA]</scope>
    <source>
        <strain evidence="14">cv. Shuchazao</strain>
        <tissue evidence="13">Leaf</tissue>
    </source>
</reference>
<feature type="compositionally biased region" description="Polar residues" evidence="11">
    <location>
        <begin position="31"/>
        <end position="50"/>
    </location>
</feature>
<organism evidence="13 14">
    <name type="scientific">Camellia sinensis var. sinensis</name>
    <name type="common">China tea</name>
    <dbReference type="NCBI Taxonomy" id="542762"/>
    <lineage>
        <taxon>Eukaryota</taxon>
        <taxon>Viridiplantae</taxon>
        <taxon>Streptophyta</taxon>
        <taxon>Embryophyta</taxon>
        <taxon>Tracheophyta</taxon>
        <taxon>Spermatophyta</taxon>
        <taxon>Magnoliopsida</taxon>
        <taxon>eudicotyledons</taxon>
        <taxon>Gunneridae</taxon>
        <taxon>Pentapetalae</taxon>
        <taxon>asterids</taxon>
        <taxon>Ericales</taxon>
        <taxon>Theaceae</taxon>
        <taxon>Camellia</taxon>
    </lineage>
</organism>
<feature type="domain" description="Protein kinase" evidence="12">
    <location>
        <begin position="1134"/>
        <end position="1401"/>
    </location>
</feature>
<feature type="region of interest" description="Disordered" evidence="11">
    <location>
        <begin position="27"/>
        <end position="54"/>
    </location>
</feature>
<comment type="caution">
    <text evidence="13">The sequence shown here is derived from an EMBL/GenBank/DDBJ whole genome shotgun (WGS) entry which is preliminary data.</text>
</comment>
<feature type="compositionally biased region" description="Basic and acidic residues" evidence="11">
    <location>
        <begin position="129"/>
        <end position="149"/>
    </location>
</feature>
<dbReference type="PRINTS" id="PR00109">
    <property type="entry name" value="TYRKINASE"/>
</dbReference>
<keyword evidence="7" id="KW-0418">Kinase</keyword>
<evidence type="ECO:0000256" key="4">
    <source>
        <dbReference type="ARBA" id="ARBA00022553"/>
    </source>
</evidence>
<dbReference type="SUPFAM" id="SSF54277">
    <property type="entry name" value="CAD &amp; PB1 domains"/>
    <property type="match status" value="1"/>
</dbReference>
<keyword evidence="5" id="KW-0808">Transferase</keyword>
<dbReference type="InterPro" id="IPR017441">
    <property type="entry name" value="Protein_kinase_ATP_BS"/>
</dbReference>
<evidence type="ECO:0000256" key="1">
    <source>
        <dbReference type="ARBA" id="ARBA00004496"/>
    </source>
</evidence>
<dbReference type="InterPro" id="IPR000270">
    <property type="entry name" value="PB1_dom"/>
</dbReference>
<dbReference type="SUPFAM" id="SSF56112">
    <property type="entry name" value="Protein kinase-like (PK-like)"/>
    <property type="match status" value="1"/>
</dbReference>
<dbReference type="GO" id="GO:0005737">
    <property type="term" value="C:cytoplasm"/>
    <property type="evidence" value="ECO:0007669"/>
    <property type="project" value="UniProtKB-SubCell"/>
</dbReference>
<proteinExistence type="predicted"/>
<feature type="region of interest" description="Disordered" evidence="11">
    <location>
        <begin position="769"/>
        <end position="823"/>
    </location>
</feature>
<dbReference type="CDD" id="cd06410">
    <property type="entry name" value="PB1_UP2"/>
    <property type="match status" value="1"/>
</dbReference>
<keyword evidence="4" id="KW-0597">Phosphoprotein</keyword>
<dbReference type="InterPro" id="IPR001245">
    <property type="entry name" value="Ser-Thr/Tyr_kinase_cat_dom"/>
</dbReference>
<dbReference type="STRING" id="542762.A0A4S4EVS2"/>
<feature type="compositionally biased region" description="Polar residues" evidence="11">
    <location>
        <begin position="457"/>
        <end position="470"/>
    </location>
</feature>
<feature type="compositionally biased region" description="Basic and acidic residues" evidence="11">
    <location>
        <begin position="791"/>
        <end position="810"/>
    </location>
</feature>
<dbReference type="InterPro" id="IPR050167">
    <property type="entry name" value="Ser_Thr_protein_kinase"/>
</dbReference>
<evidence type="ECO:0000256" key="3">
    <source>
        <dbReference type="ARBA" id="ARBA00022527"/>
    </source>
</evidence>
<dbReference type="Pfam" id="PF07714">
    <property type="entry name" value="PK_Tyr_Ser-Thr"/>
    <property type="match status" value="1"/>
</dbReference>
<dbReference type="InterPro" id="IPR008271">
    <property type="entry name" value="Ser/Thr_kinase_AS"/>
</dbReference>
<dbReference type="PROSITE" id="PS00108">
    <property type="entry name" value="PROTEIN_KINASE_ST"/>
    <property type="match status" value="1"/>
</dbReference>
<dbReference type="GO" id="GO:0004674">
    <property type="term" value="F:protein serine/threonine kinase activity"/>
    <property type="evidence" value="ECO:0007669"/>
    <property type="project" value="UniProtKB-KW"/>
</dbReference>
<dbReference type="FunFam" id="3.10.20.90:FF:000058">
    <property type="entry name" value="Octicosapeptide/phox/Bem1p domain kinase superfamily protein"/>
    <property type="match status" value="1"/>
</dbReference>
<dbReference type="InterPro" id="IPR000719">
    <property type="entry name" value="Prot_kinase_dom"/>
</dbReference>
<evidence type="ECO:0000313" key="14">
    <source>
        <dbReference type="Proteomes" id="UP000306102"/>
    </source>
</evidence>
<dbReference type="Gene3D" id="3.10.20.90">
    <property type="entry name" value="Phosphatidylinositol 3-kinase Catalytic Subunit, Chain A, domain 1"/>
    <property type="match status" value="1"/>
</dbReference>
<evidence type="ECO:0000256" key="7">
    <source>
        <dbReference type="ARBA" id="ARBA00022777"/>
    </source>
</evidence>
<evidence type="ECO:0000256" key="10">
    <source>
        <dbReference type="PROSITE-ProRule" id="PRU10141"/>
    </source>
</evidence>
<evidence type="ECO:0000256" key="5">
    <source>
        <dbReference type="ARBA" id="ARBA00022679"/>
    </source>
</evidence>
<evidence type="ECO:0000259" key="12">
    <source>
        <dbReference type="PROSITE" id="PS50011"/>
    </source>
</evidence>
<name>A0A4S4EVS2_CAMSN</name>
<dbReference type="SMART" id="SM00220">
    <property type="entry name" value="S_TKc"/>
    <property type="match status" value="1"/>
</dbReference>
<evidence type="ECO:0000256" key="9">
    <source>
        <dbReference type="ARBA" id="ARBA00023294"/>
    </source>
</evidence>
<dbReference type="Gene3D" id="3.30.200.20">
    <property type="entry name" value="Phosphorylase Kinase, domain 1"/>
    <property type="match status" value="1"/>
</dbReference>
<dbReference type="GO" id="GO:0010928">
    <property type="term" value="P:regulation of auxin mediated signaling pathway"/>
    <property type="evidence" value="ECO:0007669"/>
    <property type="project" value="UniProtKB-ARBA"/>
</dbReference>
<feature type="compositionally biased region" description="Basic and acidic residues" evidence="11">
    <location>
        <begin position="472"/>
        <end position="485"/>
    </location>
</feature>
<evidence type="ECO:0000313" key="13">
    <source>
        <dbReference type="EMBL" id="THG20732.1"/>
    </source>
</evidence>
<keyword evidence="6 10" id="KW-0547">Nucleotide-binding</keyword>
<evidence type="ECO:0000256" key="8">
    <source>
        <dbReference type="ARBA" id="ARBA00022840"/>
    </source>
</evidence>
<evidence type="ECO:0000256" key="6">
    <source>
        <dbReference type="ARBA" id="ARBA00022741"/>
    </source>
</evidence>
<feature type="compositionally biased region" description="Polar residues" evidence="11">
    <location>
        <begin position="151"/>
        <end position="163"/>
    </location>
</feature>
<protein>
    <recommendedName>
        <fullName evidence="12">Protein kinase domain-containing protein</fullName>
    </recommendedName>
</protein>
<dbReference type="FunFam" id="1.10.510.10:FF:000142">
    <property type="entry name" value="Octicosapeptide/phox/Bem1p domain kinase superfamily protein"/>
    <property type="match status" value="1"/>
</dbReference>
<dbReference type="PANTHER" id="PTHR23257:SF957">
    <property type="entry name" value="F3O9.7 PROTEIN-RELATED"/>
    <property type="match status" value="1"/>
</dbReference>
<dbReference type="GO" id="GO:0005524">
    <property type="term" value="F:ATP binding"/>
    <property type="evidence" value="ECO:0007669"/>
    <property type="project" value="UniProtKB-UniRule"/>
</dbReference>
<evidence type="ECO:0000256" key="11">
    <source>
        <dbReference type="SAM" id="MobiDB-lite"/>
    </source>
</evidence>
<dbReference type="SMART" id="SM00666">
    <property type="entry name" value="PB1"/>
    <property type="match status" value="1"/>
</dbReference>
<accession>A0A4S4EVS2</accession>
<feature type="region of interest" description="Disordered" evidence="11">
    <location>
        <begin position="456"/>
        <end position="485"/>
    </location>
</feature>
<dbReference type="InterPro" id="IPR011009">
    <property type="entry name" value="Kinase-like_dom_sf"/>
</dbReference>
<dbReference type="Proteomes" id="UP000306102">
    <property type="component" value="Unassembled WGS sequence"/>
</dbReference>
<dbReference type="PANTHER" id="PTHR23257">
    <property type="entry name" value="SERINE-THREONINE PROTEIN KINASE"/>
    <property type="match status" value="1"/>
</dbReference>
<keyword evidence="2" id="KW-0963">Cytoplasm</keyword>